<dbReference type="Pfam" id="PF16245">
    <property type="entry name" value="DUF4902"/>
    <property type="match status" value="1"/>
</dbReference>
<dbReference type="EMBL" id="JAVDXT010000002">
    <property type="protein sequence ID" value="MDR7377160.1"/>
    <property type="molecule type" value="Genomic_DNA"/>
</dbReference>
<proteinExistence type="predicted"/>
<keyword evidence="2" id="KW-1185">Reference proteome</keyword>
<evidence type="ECO:0000313" key="1">
    <source>
        <dbReference type="EMBL" id="MDR7377160.1"/>
    </source>
</evidence>
<evidence type="ECO:0008006" key="3">
    <source>
        <dbReference type="Google" id="ProtNLM"/>
    </source>
</evidence>
<protein>
    <recommendedName>
        <fullName evidence="3">DUF4902 domain-containing protein</fullName>
    </recommendedName>
</protein>
<name>A0ABU2C761_9BURK</name>
<dbReference type="InterPro" id="IPR032598">
    <property type="entry name" value="RsaM-like"/>
</dbReference>
<organism evidence="1 2">
    <name type="scientific">Rhodoferax ferrireducens</name>
    <dbReference type="NCBI Taxonomy" id="192843"/>
    <lineage>
        <taxon>Bacteria</taxon>
        <taxon>Pseudomonadati</taxon>
        <taxon>Pseudomonadota</taxon>
        <taxon>Betaproteobacteria</taxon>
        <taxon>Burkholderiales</taxon>
        <taxon>Comamonadaceae</taxon>
        <taxon>Rhodoferax</taxon>
    </lineage>
</organism>
<dbReference type="RefSeq" id="WP_310372717.1">
    <property type="nucleotide sequence ID" value="NZ_JAVDXT010000002.1"/>
</dbReference>
<comment type="caution">
    <text evidence="1">The sequence shown here is derived from an EMBL/GenBank/DDBJ whole genome shotgun (WGS) entry which is preliminary data.</text>
</comment>
<dbReference type="Proteomes" id="UP001180487">
    <property type="component" value="Unassembled WGS sequence"/>
</dbReference>
<dbReference type="Gene3D" id="3.10.450.610">
    <property type="match status" value="1"/>
</dbReference>
<accession>A0ABU2C761</accession>
<reference evidence="1 2" key="1">
    <citation type="submission" date="2023-07" db="EMBL/GenBank/DDBJ databases">
        <title>Sorghum-associated microbial communities from plants grown in Nebraska, USA.</title>
        <authorList>
            <person name="Schachtman D."/>
        </authorList>
    </citation>
    <scope>NUCLEOTIDE SEQUENCE [LARGE SCALE GENOMIC DNA]</scope>
    <source>
        <strain evidence="1 2">BE313</strain>
    </source>
</reference>
<evidence type="ECO:0000313" key="2">
    <source>
        <dbReference type="Proteomes" id="UP001180487"/>
    </source>
</evidence>
<gene>
    <name evidence="1" type="ORF">J2X19_001839</name>
</gene>
<sequence length="136" mass="14648">MQASSDGLIRLSIDELLSMPITHLISGLDVEDAAQAMVCGQETSISGYTEWSSNSTPPISIGWDWCIQPTACHPYWIRVGAPRSNVMLVYATGDDAGWSKNLEILSTVVDALPWRELIPQVVAARYGGSSPGAGLR</sequence>